<accession>A0A699TGJ9</accession>
<comment type="caution">
    <text evidence="2">The sequence shown here is derived from an EMBL/GenBank/DDBJ whole genome shotgun (WGS) entry which is preliminary data.</text>
</comment>
<feature type="region of interest" description="Disordered" evidence="1">
    <location>
        <begin position="1"/>
        <end position="33"/>
    </location>
</feature>
<feature type="non-terminal residue" evidence="2">
    <location>
        <position position="185"/>
    </location>
</feature>
<dbReference type="AlphaFoldDB" id="A0A699TGJ9"/>
<name>A0A699TGJ9_TANCI</name>
<sequence length="185" mass="20453">FEADQDRANIAKSSTLPYDSAPRVTSPAADDGSMQQTLHELTALCTSLQRQHSEMVARFEAQGLEIASLKVKIQVLEDKDRGVVAQSGDDAPIKGRRLDVGEEAAKRRIYSHCCPPVAEVPTGSDVVPTAGLIFATALVVTPYSRRKGKKTMVESETPKKKKIQEQMDIQMARQLEEEMERDAQR</sequence>
<proteinExistence type="predicted"/>
<reference evidence="2" key="1">
    <citation type="journal article" date="2019" name="Sci. Rep.">
        <title>Draft genome of Tanacetum cinerariifolium, the natural source of mosquito coil.</title>
        <authorList>
            <person name="Yamashiro T."/>
            <person name="Shiraishi A."/>
            <person name="Satake H."/>
            <person name="Nakayama K."/>
        </authorList>
    </citation>
    <scope>NUCLEOTIDE SEQUENCE</scope>
</reference>
<feature type="non-terminal residue" evidence="2">
    <location>
        <position position="1"/>
    </location>
</feature>
<evidence type="ECO:0000256" key="1">
    <source>
        <dbReference type="SAM" id="MobiDB-lite"/>
    </source>
</evidence>
<evidence type="ECO:0000313" key="2">
    <source>
        <dbReference type="EMBL" id="GFD09227.1"/>
    </source>
</evidence>
<gene>
    <name evidence="2" type="ORF">Tci_881196</name>
</gene>
<protein>
    <submittedName>
        <fullName evidence="2">Uncharacterized protein</fullName>
    </submittedName>
</protein>
<organism evidence="2">
    <name type="scientific">Tanacetum cinerariifolium</name>
    <name type="common">Dalmatian daisy</name>
    <name type="synonym">Chrysanthemum cinerariifolium</name>
    <dbReference type="NCBI Taxonomy" id="118510"/>
    <lineage>
        <taxon>Eukaryota</taxon>
        <taxon>Viridiplantae</taxon>
        <taxon>Streptophyta</taxon>
        <taxon>Embryophyta</taxon>
        <taxon>Tracheophyta</taxon>
        <taxon>Spermatophyta</taxon>
        <taxon>Magnoliopsida</taxon>
        <taxon>eudicotyledons</taxon>
        <taxon>Gunneridae</taxon>
        <taxon>Pentapetalae</taxon>
        <taxon>asterids</taxon>
        <taxon>campanulids</taxon>
        <taxon>Asterales</taxon>
        <taxon>Asteraceae</taxon>
        <taxon>Asteroideae</taxon>
        <taxon>Anthemideae</taxon>
        <taxon>Anthemidinae</taxon>
        <taxon>Tanacetum</taxon>
    </lineage>
</organism>
<dbReference type="EMBL" id="BKCJ011243910">
    <property type="protein sequence ID" value="GFD09227.1"/>
    <property type="molecule type" value="Genomic_DNA"/>
</dbReference>